<accession>A0A9W8B095</accession>
<dbReference type="GO" id="GO:1990904">
    <property type="term" value="C:ribonucleoprotein complex"/>
    <property type="evidence" value="ECO:0007669"/>
    <property type="project" value="UniProtKB-KW"/>
</dbReference>
<dbReference type="InterPro" id="IPR005825">
    <property type="entry name" value="Ribosomal_uL24_CS"/>
</dbReference>
<dbReference type="GO" id="GO:0006412">
    <property type="term" value="P:translation"/>
    <property type="evidence" value="ECO:0007669"/>
    <property type="project" value="InterPro"/>
</dbReference>
<evidence type="ECO:0000313" key="6">
    <source>
        <dbReference type="Proteomes" id="UP001150925"/>
    </source>
</evidence>
<dbReference type="SUPFAM" id="SSF50104">
    <property type="entry name" value="Translation proteins SH3-like domain"/>
    <property type="match status" value="1"/>
</dbReference>
<dbReference type="GO" id="GO:0005840">
    <property type="term" value="C:ribosome"/>
    <property type="evidence" value="ECO:0007669"/>
    <property type="project" value="UniProtKB-KW"/>
</dbReference>
<dbReference type="EMBL" id="JANBPY010000058">
    <property type="protein sequence ID" value="KAJ1969453.1"/>
    <property type="molecule type" value="Genomic_DNA"/>
</dbReference>
<evidence type="ECO:0000256" key="1">
    <source>
        <dbReference type="ARBA" id="ARBA00010618"/>
    </source>
</evidence>
<evidence type="ECO:0000256" key="3">
    <source>
        <dbReference type="ARBA" id="ARBA00023274"/>
    </source>
</evidence>
<organism evidence="5 6">
    <name type="scientific">Dispira parvispora</name>
    <dbReference type="NCBI Taxonomy" id="1520584"/>
    <lineage>
        <taxon>Eukaryota</taxon>
        <taxon>Fungi</taxon>
        <taxon>Fungi incertae sedis</taxon>
        <taxon>Zoopagomycota</taxon>
        <taxon>Kickxellomycotina</taxon>
        <taxon>Dimargaritomycetes</taxon>
        <taxon>Dimargaritales</taxon>
        <taxon>Dimargaritaceae</taxon>
        <taxon>Dispira</taxon>
    </lineage>
</organism>
<dbReference type="PANTHER" id="PTHR12903">
    <property type="entry name" value="MITOCHONDRIAL RIBOSOMAL PROTEIN L24"/>
    <property type="match status" value="1"/>
</dbReference>
<proteinExistence type="inferred from homology"/>
<comment type="caution">
    <text evidence="5">The sequence shown here is derived from an EMBL/GenBank/DDBJ whole genome shotgun (WGS) entry which is preliminary data.</text>
</comment>
<evidence type="ECO:0000256" key="2">
    <source>
        <dbReference type="ARBA" id="ARBA00022980"/>
    </source>
</evidence>
<dbReference type="InterPro" id="IPR003256">
    <property type="entry name" value="Ribosomal_uL24"/>
</dbReference>
<gene>
    <name evidence="5" type="ORF">IWQ62_000620</name>
</gene>
<dbReference type="GO" id="GO:0003723">
    <property type="term" value="F:RNA binding"/>
    <property type="evidence" value="ECO:0007669"/>
    <property type="project" value="InterPro"/>
</dbReference>
<comment type="similarity">
    <text evidence="1">Belongs to the universal ribosomal protein uL24 family.</text>
</comment>
<keyword evidence="3" id="KW-0687">Ribonucleoprotein</keyword>
<dbReference type="PROSITE" id="PS01108">
    <property type="entry name" value="RIBOSOMAL_L24"/>
    <property type="match status" value="1"/>
</dbReference>
<dbReference type="Proteomes" id="UP001150925">
    <property type="component" value="Unassembled WGS sequence"/>
</dbReference>
<name>A0A9W8B095_9FUNG</name>
<dbReference type="InterPro" id="IPR005824">
    <property type="entry name" value="KOW"/>
</dbReference>
<evidence type="ECO:0000259" key="4">
    <source>
        <dbReference type="SMART" id="SM00739"/>
    </source>
</evidence>
<dbReference type="InterPro" id="IPR041988">
    <property type="entry name" value="Ribosomal_uL24_KOW"/>
</dbReference>
<dbReference type="GO" id="GO:0003735">
    <property type="term" value="F:structural constituent of ribosome"/>
    <property type="evidence" value="ECO:0007669"/>
    <property type="project" value="InterPro"/>
</dbReference>
<dbReference type="Gene3D" id="2.30.30.30">
    <property type="match status" value="1"/>
</dbReference>
<keyword evidence="6" id="KW-1185">Reference proteome</keyword>
<dbReference type="Pfam" id="PF00467">
    <property type="entry name" value="KOW"/>
    <property type="match status" value="1"/>
</dbReference>
<keyword evidence="2" id="KW-0689">Ribosomal protein</keyword>
<dbReference type="OrthoDB" id="359154at2759"/>
<dbReference type="InterPro" id="IPR014722">
    <property type="entry name" value="Rib_uL2_dom2"/>
</dbReference>
<feature type="domain" description="KOW" evidence="4">
    <location>
        <begin position="28"/>
        <end position="55"/>
    </location>
</feature>
<feature type="non-terminal residue" evidence="5">
    <location>
        <position position="66"/>
    </location>
</feature>
<dbReference type="SMART" id="SM00739">
    <property type="entry name" value="KOW"/>
    <property type="match status" value="1"/>
</dbReference>
<evidence type="ECO:0000313" key="5">
    <source>
        <dbReference type="EMBL" id="KAJ1969453.1"/>
    </source>
</evidence>
<sequence length="66" mass="7566">MRNLKRFVTRVIPPTKFVPKKDQIKKWNIVRGDKVMIISGKDKGETGTVIEVLRKINSVKISGKNM</sequence>
<dbReference type="InterPro" id="IPR008991">
    <property type="entry name" value="Translation_prot_SH3-like_sf"/>
</dbReference>
<dbReference type="AlphaFoldDB" id="A0A9W8B095"/>
<reference evidence="5" key="1">
    <citation type="submission" date="2022-07" db="EMBL/GenBank/DDBJ databases">
        <title>Phylogenomic reconstructions and comparative analyses of Kickxellomycotina fungi.</title>
        <authorList>
            <person name="Reynolds N.K."/>
            <person name="Stajich J.E."/>
            <person name="Barry K."/>
            <person name="Grigoriev I.V."/>
            <person name="Crous P."/>
            <person name="Smith M.E."/>
        </authorList>
    </citation>
    <scope>NUCLEOTIDE SEQUENCE</scope>
    <source>
        <strain evidence="5">RSA 1196</strain>
    </source>
</reference>
<dbReference type="CDD" id="cd06089">
    <property type="entry name" value="KOW_RPL26"/>
    <property type="match status" value="1"/>
</dbReference>
<protein>
    <recommendedName>
        <fullName evidence="4">KOW domain-containing protein</fullName>
    </recommendedName>
</protein>